<organism evidence="2 3">
    <name type="scientific">Kitasatospora indigofera</name>
    <dbReference type="NCBI Taxonomy" id="67307"/>
    <lineage>
        <taxon>Bacteria</taxon>
        <taxon>Bacillati</taxon>
        <taxon>Actinomycetota</taxon>
        <taxon>Actinomycetes</taxon>
        <taxon>Kitasatosporales</taxon>
        <taxon>Streptomycetaceae</taxon>
        <taxon>Kitasatospora</taxon>
    </lineage>
</organism>
<accession>A0A919D965</accession>
<name>A0A919D965_9ACTN</name>
<protein>
    <submittedName>
        <fullName evidence="2">Uncharacterized protein</fullName>
    </submittedName>
</protein>
<evidence type="ECO:0000313" key="3">
    <source>
        <dbReference type="Proteomes" id="UP000617734"/>
    </source>
</evidence>
<evidence type="ECO:0000256" key="1">
    <source>
        <dbReference type="SAM" id="MobiDB-lite"/>
    </source>
</evidence>
<proteinExistence type="predicted"/>
<reference evidence="2" key="1">
    <citation type="journal article" date="2014" name="Int. J. Syst. Evol. Microbiol.">
        <title>Complete genome sequence of Corynebacterium casei LMG S-19264T (=DSM 44701T), isolated from a smear-ripened cheese.</title>
        <authorList>
            <consortium name="US DOE Joint Genome Institute (JGI-PGF)"/>
            <person name="Walter F."/>
            <person name="Albersmeier A."/>
            <person name="Kalinowski J."/>
            <person name="Ruckert C."/>
        </authorList>
    </citation>
    <scope>NUCLEOTIDE SEQUENCE</scope>
    <source>
        <strain evidence="2">JCM 4646</strain>
    </source>
</reference>
<evidence type="ECO:0000313" key="2">
    <source>
        <dbReference type="EMBL" id="GHE26330.1"/>
    </source>
</evidence>
<feature type="region of interest" description="Disordered" evidence="1">
    <location>
        <begin position="1"/>
        <end position="42"/>
    </location>
</feature>
<feature type="region of interest" description="Disordered" evidence="1">
    <location>
        <begin position="55"/>
        <end position="93"/>
    </location>
</feature>
<comment type="caution">
    <text evidence="2">The sequence shown here is derived from an EMBL/GenBank/DDBJ whole genome shotgun (WGS) entry which is preliminary data.</text>
</comment>
<gene>
    <name evidence="2" type="ORF">GCM10018781_78490</name>
</gene>
<sequence>MLVPGSATPYVRGHSPGWRSSGAQGQGRKVGGVPMKDDGPVPRTARLIAVEDPRSTCRCGPTRRTAAHATRATTRTHRWSPVARAGDHPRPGNRVKFAEAARRTGPRTATTLLLRAYGRP</sequence>
<reference evidence="2" key="2">
    <citation type="submission" date="2020-09" db="EMBL/GenBank/DDBJ databases">
        <authorList>
            <person name="Sun Q."/>
            <person name="Ohkuma M."/>
        </authorList>
    </citation>
    <scope>NUCLEOTIDE SEQUENCE</scope>
    <source>
        <strain evidence="2">JCM 4646</strain>
    </source>
</reference>
<dbReference type="AlphaFoldDB" id="A0A919D965"/>
<feature type="compositionally biased region" description="Low complexity" evidence="1">
    <location>
        <begin position="62"/>
        <end position="73"/>
    </location>
</feature>
<dbReference type="EMBL" id="BNBO01000091">
    <property type="protein sequence ID" value="GHE26330.1"/>
    <property type="molecule type" value="Genomic_DNA"/>
</dbReference>
<dbReference type="Proteomes" id="UP000617734">
    <property type="component" value="Unassembled WGS sequence"/>
</dbReference>
<keyword evidence="3" id="KW-1185">Reference proteome</keyword>